<reference evidence="2 3" key="1">
    <citation type="submission" date="2023-12" db="EMBL/GenBank/DDBJ databases">
        <title>Friends and Foes: Symbiotic and Algicidal bacterial influence on Karenia brevis blooms.</title>
        <authorList>
            <person name="Fei C."/>
            <person name="Mohamed A.R."/>
            <person name="Booker A."/>
            <person name="Arshad M."/>
            <person name="Klass S."/>
            <person name="Ahn S."/>
            <person name="Gilbert P.M."/>
            <person name="Heil C.A."/>
            <person name="Martinez J.M."/>
            <person name="Amin S.A."/>
        </authorList>
    </citation>
    <scope>NUCLEOTIDE SEQUENCE [LARGE SCALE GENOMIC DNA]</scope>
    <source>
        <strain evidence="2 3">CE15</strain>
    </source>
</reference>
<comment type="caution">
    <text evidence="2">The sequence shown here is derived from an EMBL/GenBank/DDBJ whole genome shotgun (WGS) entry which is preliminary data.</text>
</comment>
<dbReference type="RefSeq" id="WP_010559018.1">
    <property type="nucleotide sequence ID" value="NZ_JBAWKS010000002.1"/>
</dbReference>
<dbReference type="EMBL" id="JBAWKS010000002">
    <property type="protein sequence ID" value="MEI4552226.1"/>
    <property type="molecule type" value="Genomic_DNA"/>
</dbReference>
<feature type="chain" id="PRO_5045530754" evidence="1">
    <location>
        <begin position="18"/>
        <end position="130"/>
    </location>
</feature>
<keyword evidence="3" id="KW-1185">Reference proteome</keyword>
<gene>
    <name evidence="2" type="ORF">WAE96_21280</name>
</gene>
<dbReference type="Gene3D" id="3.10.450.590">
    <property type="match status" value="1"/>
</dbReference>
<evidence type="ECO:0000313" key="3">
    <source>
        <dbReference type="Proteomes" id="UP001382455"/>
    </source>
</evidence>
<keyword evidence="1" id="KW-0732">Signal</keyword>
<dbReference type="Pfam" id="PF13211">
    <property type="entry name" value="DUF4019"/>
    <property type="match status" value="1"/>
</dbReference>
<accession>A0ABU8EZ18</accession>
<organism evidence="2 3">
    <name type="scientific">Pseudoalteromonas spongiae</name>
    <dbReference type="NCBI Taxonomy" id="298657"/>
    <lineage>
        <taxon>Bacteria</taxon>
        <taxon>Pseudomonadati</taxon>
        <taxon>Pseudomonadota</taxon>
        <taxon>Gammaproteobacteria</taxon>
        <taxon>Alteromonadales</taxon>
        <taxon>Pseudoalteromonadaceae</taxon>
        <taxon>Pseudoalteromonas</taxon>
    </lineage>
</organism>
<dbReference type="InterPro" id="IPR025091">
    <property type="entry name" value="DUF4019"/>
</dbReference>
<name>A0ABU8EZ18_9GAMM</name>
<dbReference type="Proteomes" id="UP001382455">
    <property type="component" value="Unassembled WGS sequence"/>
</dbReference>
<evidence type="ECO:0000313" key="2">
    <source>
        <dbReference type="EMBL" id="MEI4552226.1"/>
    </source>
</evidence>
<evidence type="ECO:0000256" key="1">
    <source>
        <dbReference type="SAM" id="SignalP"/>
    </source>
</evidence>
<protein>
    <submittedName>
        <fullName evidence="2">DUF4019 domain-containing protein</fullName>
    </submittedName>
</protein>
<proteinExistence type="predicted"/>
<feature type="signal peptide" evidence="1">
    <location>
        <begin position="1"/>
        <end position="17"/>
    </location>
</feature>
<sequence length="130" mass="14901">MKQLLILICFIAFSAVANDKAYEQSANNWLELIDSGDYQASWQDTSDRFKNQVSEAQWQLALEQVRTPLGKVVKRSPLDSTRHTSLPGMPDGTYQVMQFSTQYENKRESIETLSMTLIDGKWQAIGYFIK</sequence>